<accession>A0A1J1HMR4</accession>
<evidence type="ECO:0000313" key="2">
    <source>
        <dbReference type="EMBL" id="CRK89343.1"/>
    </source>
</evidence>
<name>A0A1J1HMR4_9DIPT</name>
<dbReference type="AlphaFoldDB" id="A0A1J1HMR4"/>
<feature type="chain" id="PRO_5012113943" evidence="1">
    <location>
        <begin position="21"/>
        <end position="230"/>
    </location>
</feature>
<protein>
    <submittedName>
        <fullName evidence="2">CLUMA_CG003102, isoform A</fullName>
    </submittedName>
</protein>
<dbReference type="Proteomes" id="UP000183832">
    <property type="component" value="Unassembled WGS sequence"/>
</dbReference>
<feature type="signal peptide" evidence="1">
    <location>
        <begin position="1"/>
        <end position="20"/>
    </location>
</feature>
<reference evidence="2 3" key="1">
    <citation type="submission" date="2015-04" db="EMBL/GenBank/DDBJ databases">
        <authorList>
            <person name="Syromyatnikov M.Y."/>
            <person name="Popov V.N."/>
        </authorList>
    </citation>
    <scope>NUCLEOTIDE SEQUENCE [LARGE SCALE GENOMIC DNA]</scope>
</reference>
<keyword evidence="1" id="KW-0732">Signal</keyword>
<dbReference type="EMBL" id="CVRI01000012">
    <property type="protein sequence ID" value="CRK89343.1"/>
    <property type="molecule type" value="Genomic_DNA"/>
</dbReference>
<evidence type="ECO:0000256" key="1">
    <source>
        <dbReference type="SAM" id="SignalP"/>
    </source>
</evidence>
<keyword evidence="3" id="KW-1185">Reference proteome</keyword>
<organism evidence="2 3">
    <name type="scientific">Clunio marinus</name>
    <dbReference type="NCBI Taxonomy" id="568069"/>
    <lineage>
        <taxon>Eukaryota</taxon>
        <taxon>Metazoa</taxon>
        <taxon>Ecdysozoa</taxon>
        <taxon>Arthropoda</taxon>
        <taxon>Hexapoda</taxon>
        <taxon>Insecta</taxon>
        <taxon>Pterygota</taxon>
        <taxon>Neoptera</taxon>
        <taxon>Endopterygota</taxon>
        <taxon>Diptera</taxon>
        <taxon>Nematocera</taxon>
        <taxon>Chironomoidea</taxon>
        <taxon>Chironomidae</taxon>
        <taxon>Clunio</taxon>
    </lineage>
</organism>
<sequence>MMKKTFLIISAALLFAGGFALDAEMQASISREDFDIIFSRLTSPPQCQQSRWDPLNVNYSIYIPDVIVAKYLNVLFVDLTIEGLNTYIISDFAFGADRISFQLSSPFVQVNGLHRMHGFYSGTYLPDYPDFEFDTHAYPDIDTVTANITDLTVRTTVNFQGDRAILSFDSFLFGAVSCEFRGMAYYDEYDEIISKEIGDVLPTFFSENQPFVIRKLLEFYVENYSVEPEC</sequence>
<proteinExistence type="predicted"/>
<evidence type="ECO:0000313" key="3">
    <source>
        <dbReference type="Proteomes" id="UP000183832"/>
    </source>
</evidence>
<gene>
    <name evidence="2" type="ORF">CLUMA_CG003102</name>
</gene>